<reference evidence="1" key="2">
    <citation type="submission" date="2025-08" db="UniProtKB">
        <authorList>
            <consortium name="Ensembl"/>
        </authorList>
    </citation>
    <scope>IDENTIFICATION</scope>
</reference>
<dbReference type="AlphaFoldDB" id="A0A8D3CQQ9"/>
<dbReference type="Ensembl" id="ENSSMAT00000072777.1">
    <property type="protein sequence ID" value="ENSSMAP00000049617.1"/>
    <property type="gene ID" value="ENSSMAG00000025921.1"/>
</dbReference>
<evidence type="ECO:0000313" key="2">
    <source>
        <dbReference type="Proteomes" id="UP000694558"/>
    </source>
</evidence>
<evidence type="ECO:0000313" key="1">
    <source>
        <dbReference type="Ensembl" id="ENSSMAP00000049617.1"/>
    </source>
</evidence>
<dbReference type="Proteomes" id="UP000694558">
    <property type="component" value="Chromosome 20"/>
</dbReference>
<organism evidence="1 2">
    <name type="scientific">Scophthalmus maximus</name>
    <name type="common">Turbot</name>
    <name type="synonym">Psetta maxima</name>
    <dbReference type="NCBI Taxonomy" id="52904"/>
    <lineage>
        <taxon>Eukaryota</taxon>
        <taxon>Metazoa</taxon>
        <taxon>Chordata</taxon>
        <taxon>Craniata</taxon>
        <taxon>Vertebrata</taxon>
        <taxon>Euteleostomi</taxon>
        <taxon>Actinopterygii</taxon>
        <taxon>Neopterygii</taxon>
        <taxon>Teleostei</taxon>
        <taxon>Neoteleostei</taxon>
        <taxon>Acanthomorphata</taxon>
        <taxon>Carangaria</taxon>
        <taxon>Pleuronectiformes</taxon>
        <taxon>Pleuronectoidei</taxon>
        <taxon>Scophthalmidae</taxon>
        <taxon>Scophthalmus</taxon>
    </lineage>
</organism>
<reference evidence="1" key="1">
    <citation type="submission" date="2023-05" db="EMBL/GenBank/DDBJ databases">
        <title>High-quality long-read genome of Scophthalmus maximus.</title>
        <authorList>
            <person name="Lien S."/>
            <person name="Martinez P."/>
        </authorList>
    </citation>
    <scope>NUCLEOTIDE SEQUENCE [LARGE SCALE GENOMIC DNA]</scope>
</reference>
<sequence>MFPIFPIFTAAHQLNLLSDKFLVLRTVDSRIQLTKSHQKYLSRPPSDIDRRPKVTPAFTTARIGGIINIYQNSKRHCSVALLLISLLVIPTVMHLQLSVFNAFSVKVVMERERHTFTRKLIVSSASREWGVGGHTFTHSLHPRAPSRPILFLQMPFVHLGALMGGLAPVT</sequence>
<name>A0A8D3CQQ9_SCOMX</name>
<proteinExistence type="predicted"/>
<protein>
    <submittedName>
        <fullName evidence="1">Uncharacterized protein</fullName>
    </submittedName>
</protein>
<accession>A0A8D3CQQ9</accession>